<keyword evidence="2 3" id="KW-0663">Pyridoxal phosphate</keyword>
<dbReference type="Proteomes" id="UP000663671">
    <property type="component" value="Chromosome 5"/>
</dbReference>
<dbReference type="FunFam" id="3.90.1150.10:FF:000066">
    <property type="entry name" value="Putative cystathionine beta-lyase"/>
    <property type="match status" value="1"/>
</dbReference>
<dbReference type="VEuPathDB" id="FungiDB:I7I51_04116"/>
<organism evidence="5 6">
    <name type="scientific">Ajellomyces capsulatus</name>
    <name type="common">Darling's disease fungus</name>
    <name type="synonym">Histoplasma capsulatum</name>
    <dbReference type="NCBI Taxonomy" id="5037"/>
    <lineage>
        <taxon>Eukaryota</taxon>
        <taxon>Fungi</taxon>
        <taxon>Dikarya</taxon>
        <taxon>Ascomycota</taxon>
        <taxon>Pezizomycotina</taxon>
        <taxon>Eurotiomycetes</taxon>
        <taxon>Eurotiomycetidae</taxon>
        <taxon>Onygenales</taxon>
        <taxon>Ajellomycetaceae</taxon>
        <taxon>Histoplasma</taxon>
    </lineage>
</organism>
<dbReference type="GO" id="GO:0016846">
    <property type="term" value="F:carbon-sulfur lyase activity"/>
    <property type="evidence" value="ECO:0007669"/>
    <property type="project" value="TreeGrafter"/>
</dbReference>
<dbReference type="GO" id="GO:0019346">
    <property type="term" value="P:transsulfuration"/>
    <property type="evidence" value="ECO:0007669"/>
    <property type="project" value="InterPro"/>
</dbReference>
<evidence type="ECO:0000256" key="1">
    <source>
        <dbReference type="ARBA" id="ARBA00001933"/>
    </source>
</evidence>
<dbReference type="OrthoDB" id="3512640at2759"/>
<feature type="modified residue" description="N6-(pyridoxal phosphate)lysine" evidence="3">
    <location>
        <position position="210"/>
    </location>
</feature>
<evidence type="ECO:0000313" key="5">
    <source>
        <dbReference type="EMBL" id="QSS61939.1"/>
    </source>
</evidence>
<dbReference type="FunFam" id="3.40.640.10:FF:000072">
    <property type="entry name" value="Putative cystathionine beta-lyase"/>
    <property type="match status" value="1"/>
</dbReference>
<dbReference type="InterPro" id="IPR015422">
    <property type="entry name" value="PyrdxlP-dep_Trfase_small"/>
</dbReference>
<proteinExistence type="inferred from homology"/>
<sequence>MAGLDSSQSSHHPATLALHADDDLNVVADVAPPFHLSTTFRYSNNPDNLEPWSDNQTLANLPATSHIYSRHTNPNNTRFETILKSLLNGHVVSYSSGLAALHAALVFLNPRRIAVGDGYHGSHGVIAVHTRLSGLQKLALDCPADDLQRGDVVLLETPVNPHGTAFNIQHYADKAHARGAYLLVDSTFGPPGLQDPFRWGADLVLHSGSKYLGGHSDMLCGVLAMKRAEWKSGLVGDRLLLGSVMGNMEGWLGVRSLRTLEVRVQRQSASAARLVEFIDGALRMAGADVKEGSEEAIVHAAVETVQHASLQREEWVRKQMPNGFGTVFSITLREERFSRLLPTKLRLFHHATSLGGVESLIEWRAMTDPTVDQRLLRLSVGLENWEDLKGDLVQAMREVIKG</sequence>
<comment type="similarity">
    <text evidence="4">Belongs to the trans-sulfuration enzymes family.</text>
</comment>
<dbReference type="PANTHER" id="PTHR11808">
    <property type="entry name" value="TRANS-SULFURATION ENZYME FAMILY MEMBER"/>
    <property type="match status" value="1"/>
</dbReference>
<gene>
    <name evidence="5" type="ORF">I7I51_04116</name>
</gene>
<dbReference type="Gene3D" id="3.40.640.10">
    <property type="entry name" value="Type I PLP-dependent aspartate aminotransferase-like (Major domain)"/>
    <property type="match status" value="1"/>
</dbReference>
<evidence type="ECO:0000256" key="4">
    <source>
        <dbReference type="RuleBase" id="RU362118"/>
    </source>
</evidence>
<dbReference type="PANTHER" id="PTHR11808:SF35">
    <property type="entry name" value="CYSTATHIONINE GAMMA-SYNTHASE (AFU_ORTHOLOGUE AFUA_7G01590)"/>
    <property type="match status" value="1"/>
</dbReference>
<dbReference type="GO" id="GO:0005737">
    <property type="term" value="C:cytoplasm"/>
    <property type="evidence" value="ECO:0007669"/>
    <property type="project" value="TreeGrafter"/>
</dbReference>
<dbReference type="InterPro" id="IPR015421">
    <property type="entry name" value="PyrdxlP-dep_Trfase_major"/>
</dbReference>
<dbReference type="SUPFAM" id="SSF53383">
    <property type="entry name" value="PLP-dependent transferases"/>
    <property type="match status" value="1"/>
</dbReference>
<dbReference type="InterPro" id="IPR000277">
    <property type="entry name" value="Cys/Met-Metab_PyrdxlP-dep_enz"/>
</dbReference>
<name>A0A8A1M7E1_AJECA</name>
<dbReference type="Gene3D" id="3.90.1150.10">
    <property type="entry name" value="Aspartate Aminotransferase, domain 1"/>
    <property type="match status" value="1"/>
</dbReference>
<reference evidence="5" key="1">
    <citation type="submission" date="2021-01" db="EMBL/GenBank/DDBJ databases">
        <title>Chromosome-level genome assembly of a human fungal pathogen reveals clustering of transcriptionally co-regulated genes.</title>
        <authorList>
            <person name="Voorhies M."/>
            <person name="Cohen S."/>
            <person name="Shea T.P."/>
            <person name="Petrus S."/>
            <person name="Munoz J.F."/>
            <person name="Poplawski S."/>
            <person name="Goldman W.E."/>
            <person name="Michael T."/>
            <person name="Cuomo C.A."/>
            <person name="Sil A."/>
            <person name="Beyhan S."/>
        </authorList>
    </citation>
    <scope>NUCLEOTIDE SEQUENCE</scope>
    <source>
        <strain evidence="5">WU24</strain>
    </source>
</reference>
<dbReference type="PIRSF" id="PIRSF001434">
    <property type="entry name" value="CGS"/>
    <property type="match status" value="1"/>
</dbReference>
<comment type="cofactor">
    <cofactor evidence="1 4">
        <name>pyridoxal 5'-phosphate</name>
        <dbReference type="ChEBI" id="CHEBI:597326"/>
    </cofactor>
</comment>
<dbReference type="Pfam" id="PF01053">
    <property type="entry name" value="Cys_Met_Meta_PP"/>
    <property type="match status" value="1"/>
</dbReference>
<evidence type="ECO:0000256" key="3">
    <source>
        <dbReference type="PIRSR" id="PIRSR001434-2"/>
    </source>
</evidence>
<dbReference type="AlphaFoldDB" id="A0A8A1M7E1"/>
<dbReference type="InterPro" id="IPR015424">
    <property type="entry name" value="PyrdxlP-dep_Trfase"/>
</dbReference>
<evidence type="ECO:0000313" key="6">
    <source>
        <dbReference type="Proteomes" id="UP000663671"/>
    </source>
</evidence>
<dbReference type="EMBL" id="CP069111">
    <property type="protein sequence ID" value="QSS61939.1"/>
    <property type="molecule type" value="Genomic_DNA"/>
</dbReference>
<dbReference type="GO" id="GO:0030170">
    <property type="term" value="F:pyridoxal phosphate binding"/>
    <property type="evidence" value="ECO:0007669"/>
    <property type="project" value="InterPro"/>
</dbReference>
<accession>A0A8A1M7E1</accession>
<evidence type="ECO:0000256" key="2">
    <source>
        <dbReference type="ARBA" id="ARBA00022898"/>
    </source>
</evidence>
<protein>
    <submittedName>
        <fullName evidence="5">Cystathionine gamma-synthase</fullName>
    </submittedName>
</protein>